<sequence>PTPEQFQACRDKFLTVQLAEQVGVPVPHAIAVSTLDEAKEAMQTVAGPVVIKARESSGGRGIAFIDTPEDLEDAWKHFDGHGAYIQQRVPSGRKFDVCLLYDANGILRRKFVQEETRWYPTETSVSTVQRSVHRPDLIDLAVRTIAPIGWRGIVELEYMEDENGTPWLLEINPRLWSSVELAVQCGIDFPTLAVKLALGERIPPDPGYAADQYCVWSMPGELLRRFRCFVRRDREGRRRACPVGTHDNILSMRDPMPVLGVFVTVLRHSLDISLWRHLFCRP</sequence>
<dbReference type="PANTHER" id="PTHR43585">
    <property type="entry name" value="FUMIPYRROLE BIOSYNTHESIS PROTEIN C"/>
    <property type="match status" value="1"/>
</dbReference>
<evidence type="ECO:0000313" key="5">
    <source>
        <dbReference type="EMBL" id="EQD42640.1"/>
    </source>
</evidence>
<name>T1AKT1_9ZZZZ</name>
<evidence type="ECO:0000259" key="4">
    <source>
        <dbReference type="PROSITE" id="PS50975"/>
    </source>
</evidence>
<dbReference type="Pfam" id="PF02786">
    <property type="entry name" value="CPSase_L_D2"/>
    <property type="match status" value="1"/>
</dbReference>
<dbReference type="InterPro" id="IPR052032">
    <property type="entry name" value="ATP-dep_AA_Ligase"/>
</dbReference>
<keyword evidence="1" id="KW-0436">Ligase</keyword>
<dbReference type="GO" id="GO:0046872">
    <property type="term" value="F:metal ion binding"/>
    <property type="evidence" value="ECO:0007669"/>
    <property type="project" value="InterPro"/>
</dbReference>
<dbReference type="Gene3D" id="3.30.1490.20">
    <property type="entry name" value="ATP-grasp fold, A domain"/>
    <property type="match status" value="1"/>
</dbReference>
<keyword evidence="3" id="KW-0067">ATP-binding</keyword>
<evidence type="ECO:0000256" key="3">
    <source>
        <dbReference type="ARBA" id="ARBA00022840"/>
    </source>
</evidence>
<dbReference type="PROSITE" id="PS50975">
    <property type="entry name" value="ATP_GRASP"/>
    <property type="match status" value="1"/>
</dbReference>
<comment type="caution">
    <text evidence="5">The sequence shown here is derived from an EMBL/GenBank/DDBJ whole genome shotgun (WGS) entry which is preliminary data.</text>
</comment>
<gene>
    <name evidence="5" type="ORF">B1A_15857</name>
</gene>
<dbReference type="PANTHER" id="PTHR43585:SF2">
    <property type="entry name" value="ATP-GRASP ENZYME FSQD"/>
    <property type="match status" value="1"/>
</dbReference>
<dbReference type="SUPFAM" id="SSF56059">
    <property type="entry name" value="Glutathione synthetase ATP-binding domain-like"/>
    <property type="match status" value="1"/>
</dbReference>
<reference evidence="5" key="2">
    <citation type="journal article" date="2014" name="ISME J.">
        <title>Microbial stratification in low pH oxic and suboxic macroscopic growths along an acid mine drainage.</title>
        <authorList>
            <person name="Mendez-Garcia C."/>
            <person name="Mesa V."/>
            <person name="Sprenger R.R."/>
            <person name="Richter M."/>
            <person name="Diez M.S."/>
            <person name="Solano J."/>
            <person name="Bargiela R."/>
            <person name="Golyshina O.V."/>
            <person name="Manteca A."/>
            <person name="Ramos J.L."/>
            <person name="Gallego J.R."/>
            <person name="Llorente I."/>
            <person name="Martins Dos Santos V.A."/>
            <person name="Jensen O.N."/>
            <person name="Pelaez A.I."/>
            <person name="Sanchez J."/>
            <person name="Ferrer M."/>
        </authorList>
    </citation>
    <scope>NUCLEOTIDE SEQUENCE</scope>
</reference>
<dbReference type="InterPro" id="IPR013815">
    <property type="entry name" value="ATP_grasp_subdomain_1"/>
</dbReference>
<evidence type="ECO:0000256" key="2">
    <source>
        <dbReference type="ARBA" id="ARBA00022741"/>
    </source>
</evidence>
<reference evidence="5" key="1">
    <citation type="submission" date="2013-08" db="EMBL/GenBank/DDBJ databases">
        <authorList>
            <person name="Mendez C."/>
            <person name="Richter M."/>
            <person name="Ferrer M."/>
            <person name="Sanchez J."/>
        </authorList>
    </citation>
    <scope>NUCLEOTIDE SEQUENCE</scope>
</reference>
<dbReference type="InterPro" id="IPR005479">
    <property type="entry name" value="CPAse_ATP-bd"/>
</dbReference>
<dbReference type="Gene3D" id="3.30.470.20">
    <property type="entry name" value="ATP-grasp fold, B domain"/>
    <property type="match status" value="1"/>
</dbReference>
<dbReference type="AlphaFoldDB" id="T1AKT1"/>
<keyword evidence="2" id="KW-0547">Nucleotide-binding</keyword>
<dbReference type="EMBL" id="AUZX01011642">
    <property type="protein sequence ID" value="EQD42640.1"/>
    <property type="molecule type" value="Genomic_DNA"/>
</dbReference>
<protein>
    <submittedName>
        <fullName evidence="5">Acetyl-CoA carboxylase, biotin carboxylase</fullName>
    </submittedName>
</protein>
<dbReference type="GO" id="GO:0005524">
    <property type="term" value="F:ATP binding"/>
    <property type="evidence" value="ECO:0007669"/>
    <property type="project" value="UniProtKB-KW"/>
</dbReference>
<evidence type="ECO:0000256" key="1">
    <source>
        <dbReference type="ARBA" id="ARBA00022598"/>
    </source>
</evidence>
<organism evidence="5">
    <name type="scientific">mine drainage metagenome</name>
    <dbReference type="NCBI Taxonomy" id="410659"/>
    <lineage>
        <taxon>unclassified sequences</taxon>
        <taxon>metagenomes</taxon>
        <taxon>ecological metagenomes</taxon>
    </lineage>
</organism>
<feature type="non-terminal residue" evidence="5">
    <location>
        <position position="1"/>
    </location>
</feature>
<feature type="domain" description="ATP-grasp" evidence="4">
    <location>
        <begin position="16"/>
        <end position="198"/>
    </location>
</feature>
<proteinExistence type="predicted"/>
<dbReference type="InterPro" id="IPR011761">
    <property type="entry name" value="ATP-grasp"/>
</dbReference>
<accession>T1AKT1</accession>
<dbReference type="GO" id="GO:0016874">
    <property type="term" value="F:ligase activity"/>
    <property type="evidence" value="ECO:0007669"/>
    <property type="project" value="UniProtKB-KW"/>
</dbReference>